<accession>A0A8J5XU92</accession>
<dbReference type="EMBL" id="JAGTXO010000003">
    <property type="protein sequence ID" value="KAG8469081.1"/>
    <property type="molecule type" value="Genomic_DNA"/>
</dbReference>
<evidence type="ECO:0000313" key="10">
    <source>
        <dbReference type="Proteomes" id="UP000751190"/>
    </source>
</evidence>
<dbReference type="GO" id="GO:0003677">
    <property type="term" value="F:DNA binding"/>
    <property type="evidence" value="ECO:0007669"/>
    <property type="project" value="InterPro"/>
</dbReference>
<keyword evidence="2" id="KW-0227">DNA damage</keyword>
<dbReference type="Pfam" id="PF00633">
    <property type="entry name" value="HHH"/>
    <property type="match status" value="1"/>
</dbReference>
<keyword evidence="6" id="KW-0326">Glycosidase</keyword>
<evidence type="ECO:0000256" key="3">
    <source>
        <dbReference type="ARBA" id="ARBA00022801"/>
    </source>
</evidence>
<evidence type="ECO:0000256" key="5">
    <source>
        <dbReference type="ARBA" id="ARBA00023239"/>
    </source>
</evidence>
<dbReference type="OMA" id="KECAPEN"/>
<dbReference type="FunFam" id="1.10.340.30:FF:000001">
    <property type="entry name" value="Endonuclease III"/>
    <property type="match status" value="1"/>
</dbReference>
<dbReference type="AlphaFoldDB" id="A0A8J5XU92"/>
<dbReference type="Gene3D" id="1.10.340.30">
    <property type="entry name" value="Hypothetical protein, domain 2"/>
    <property type="match status" value="1"/>
</dbReference>
<dbReference type="GO" id="GO:0003906">
    <property type="term" value="F:DNA-(apurinic or apyrimidinic site) endonuclease activity"/>
    <property type="evidence" value="ECO:0007669"/>
    <property type="project" value="TreeGrafter"/>
</dbReference>
<reference evidence="9" key="1">
    <citation type="submission" date="2021-05" db="EMBL/GenBank/DDBJ databases">
        <title>The genome of the haptophyte Pavlova lutheri (Diacronema luteri, Pavlovales) - a model for lipid biosynthesis in eukaryotic algae.</title>
        <authorList>
            <person name="Hulatt C.J."/>
            <person name="Posewitz M.C."/>
        </authorList>
    </citation>
    <scope>NUCLEOTIDE SEQUENCE</scope>
    <source>
        <strain evidence="9">NIVA-4/92</strain>
    </source>
</reference>
<keyword evidence="4" id="KW-0234">DNA repair</keyword>
<dbReference type="GO" id="GO:0016829">
    <property type="term" value="F:lyase activity"/>
    <property type="evidence" value="ECO:0007669"/>
    <property type="project" value="UniProtKB-KW"/>
</dbReference>
<dbReference type="InterPro" id="IPR011257">
    <property type="entry name" value="DNA_glycosylase"/>
</dbReference>
<dbReference type="GO" id="GO:0006289">
    <property type="term" value="P:nucleotide-excision repair"/>
    <property type="evidence" value="ECO:0007669"/>
    <property type="project" value="TreeGrafter"/>
</dbReference>
<dbReference type="OrthoDB" id="2099276at2759"/>
<dbReference type="InterPro" id="IPR003265">
    <property type="entry name" value="HhH-GPD_domain"/>
</dbReference>
<evidence type="ECO:0000256" key="7">
    <source>
        <dbReference type="SAM" id="MobiDB-lite"/>
    </source>
</evidence>
<evidence type="ECO:0000313" key="9">
    <source>
        <dbReference type="EMBL" id="KAG8469081.1"/>
    </source>
</evidence>
<dbReference type="CDD" id="cd00056">
    <property type="entry name" value="ENDO3c"/>
    <property type="match status" value="1"/>
</dbReference>
<gene>
    <name evidence="9" type="ORF">KFE25_007599</name>
</gene>
<comment type="caution">
    <text evidence="9">The sequence shown here is derived from an EMBL/GenBank/DDBJ whole genome shotgun (WGS) entry which is preliminary data.</text>
</comment>
<sequence>MSPRTPVRAKGLADGLAAFAHVSPATDSAEDVTPRAKSPAPSSASRKRKRSFTLAEAPAGWRATWDLILELRADRTAVVDTMGCESAAASCADEGERAFHSLVSLMLSSQTKDTTNAMVMKRLREHGLSVASVSAMSEDTLRDLIWGAGFGNNKAKYIKAATQIIVEQHGGVPPATMDGLLALPGVGPKMALIQLNVVHGLCVGISVDTHVHRIANQLRWTGDEGTSMPEKTREALESWMPQDQWPCVNVVLVGLGQEVQTEKAKLLRKCLACSDPPRALELLATLGVNVERERAKAQL</sequence>
<name>A0A8J5XU92_DIALT</name>
<keyword evidence="3" id="KW-0378">Hydrolase</keyword>
<evidence type="ECO:0000256" key="4">
    <source>
        <dbReference type="ARBA" id="ARBA00023204"/>
    </source>
</evidence>
<keyword evidence="10" id="KW-1185">Reference proteome</keyword>
<keyword evidence="5" id="KW-0456">Lyase</keyword>
<dbReference type="GO" id="GO:0000703">
    <property type="term" value="F:oxidized pyrimidine nucleobase lesion DNA N-glycosylase activity"/>
    <property type="evidence" value="ECO:0007669"/>
    <property type="project" value="UniProtKB-ARBA"/>
</dbReference>
<feature type="compositionally biased region" description="Low complexity" evidence="7">
    <location>
        <begin position="35"/>
        <end position="44"/>
    </location>
</feature>
<dbReference type="Proteomes" id="UP000751190">
    <property type="component" value="Unassembled WGS sequence"/>
</dbReference>
<dbReference type="InterPro" id="IPR023170">
    <property type="entry name" value="HhH_base_excis_C"/>
</dbReference>
<dbReference type="Gene3D" id="1.10.1670.10">
    <property type="entry name" value="Helix-hairpin-Helix base-excision DNA repair enzymes (C-terminal)"/>
    <property type="match status" value="1"/>
</dbReference>
<dbReference type="GO" id="GO:0006285">
    <property type="term" value="P:base-excision repair, AP site formation"/>
    <property type="evidence" value="ECO:0007669"/>
    <property type="project" value="TreeGrafter"/>
</dbReference>
<feature type="region of interest" description="Disordered" evidence="7">
    <location>
        <begin position="24"/>
        <end position="51"/>
    </location>
</feature>
<comment type="similarity">
    <text evidence="1">Belongs to the Nth/MutY family.</text>
</comment>
<evidence type="ECO:0000256" key="6">
    <source>
        <dbReference type="ARBA" id="ARBA00023295"/>
    </source>
</evidence>
<protein>
    <recommendedName>
        <fullName evidence="8">HhH-GPD domain-containing protein</fullName>
    </recommendedName>
</protein>
<dbReference type="GO" id="GO:0005634">
    <property type="term" value="C:nucleus"/>
    <property type="evidence" value="ECO:0007669"/>
    <property type="project" value="TreeGrafter"/>
</dbReference>
<dbReference type="SUPFAM" id="SSF48150">
    <property type="entry name" value="DNA-glycosylase"/>
    <property type="match status" value="1"/>
</dbReference>
<dbReference type="SMART" id="SM00478">
    <property type="entry name" value="ENDO3c"/>
    <property type="match status" value="1"/>
</dbReference>
<organism evidence="9 10">
    <name type="scientific">Diacronema lutheri</name>
    <name type="common">Unicellular marine alga</name>
    <name type="synonym">Monochrysis lutheri</name>
    <dbReference type="NCBI Taxonomy" id="2081491"/>
    <lineage>
        <taxon>Eukaryota</taxon>
        <taxon>Haptista</taxon>
        <taxon>Haptophyta</taxon>
        <taxon>Pavlovophyceae</taxon>
        <taxon>Pavlovales</taxon>
        <taxon>Pavlovaceae</taxon>
        <taxon>Diacronema</taxon>
    </lineage>
</organism>
<feature type="domain" description="HhH-GPD" evidence="8">
    <location>
        <begin position="107"/>
        <end position="258"/>
    </location>
</feature>
<evidence type="ECO:0000259" key="8">
    <source>
        <dbReference type="SMART" id="SM00478"/>
    </source>
</evidence>
<dbReference type="Pfam" id="PF00730">
    <property type="entry name" value="HhH-GPD"/>
    <property type="match status" value="1"/>
</dbReference>
<dbReference type="PANTHER" id="PTHR43286">
    <property type="entry name" value="ENDONUCLEASE III-LIKE PROTEIN 1"/>
    <property type="match status" value="1"/>
</dbReference>
<proteinExistence type="inferred from homology"/>
<evidence type="ECO:0000256" key="1">
    <source>
        <dbReference type="ARBA" id="ARBA00008343"/>
    </source>
</evidence>
<dbReference type="PANTHER" id="PTHR43286:SF1">
    <property type="entry name" value="ENDONUCLEASE III-LIKE PROTEIN 1"/>
    <property type="match status" value="1"/>
</dbReference>
<dbReference type="InterPro" id="IPR000445">
    <property type="entry name" value="HhH_motif"/>
</dbReference>
<evidence type="ECO:0000256" key="2">
    <source>
        <dbReference type="ARBA" id="ARBA00022763"/>
    </source>
</evidence>